<sequence length="350" mass="38622">MSLTLSNRLTQAMGFRELAEAESISASFSSITVYEARGIALAEGTTEVSQGRVAGVDYRLAVGSSVNSACTALVADVFVDNEEEWKKETKSQGPFILVQIGPTREHKCDTGRIKREDDGSVTTYDCFPNVRIELSQFESRALPPIVSGLTCVLNEENRYVELRKLERASVGRTASGVVVNDIRMQLHAELYTAYNLQGPQLAGKLEAAREVTTSLNAKAARFFALGLGEKDQLKRFLYFFLALEVETHAVYGRIDHASELCKLLSDKGSHGQAATKLLQTQVDNLKNLYDRFVWCATCVWSKLNDTDISQFKLLKGARDDIAHGSTSEPPVGFARQAELLARKVLWSANT</sequence>
<organism evidence="1 2">
    <name type="scientific">Ideonella azotifigens</name>
    <dbReference type="NCBI Taxonomy" id="513160"/>
    <lineage>
        <taxon>Bacteria</taxon>
        <taxon>Pseudomonadati</taxon>
        <taxon>Pseudomonadota</taxon>
        <taxon>Betaproteobacteria</taxon>
        <taxon>Burkholderiales</taxon>
        <taxon>Sphaerotilaceae</taxon>
        <taxon>Ideonella</taxon>
    </lineage>
</organism>
<gene>
    <name evidence="1" type="ORF">GCM10009107_35800</name>
</gene>
<proteinExistence type="predicted"/>
<accession>A0ABP3VFG9</accession>
<reference evidence="2" key="1">
    <citation type="journal article" date="2019" name="Int. J. Syst. Evol. Microbiol.">
        <title>The Global Catalogue of Microorganisms (GCM) 10K type strain sequencing project: providing services to taxonomists for standard genome sequencing and annotation.</title>
        <authorList>
            <consortium name="The Broad Institute Genomics Platform"/>
            <consortium name="The Broad Institute Genome Sequencing Center for Infectious Disease"/>
            <person name="Wu L."/>
            <person name="Ma J."/>
        </authorList>
    </citation>
    <scope>NUCLEOTIDE SEQUENCE [LARGE SCALE GENOMIC DNA]</scope>
    <source>
        <strain evidence="2">JCM 15503</strain>
    </source>
</reference>
<name>A0ABP3VFG9_9BURK</name>
<keyword evidence="2" id="KW-1185">Reference proteome</keyword>
<dbReference type="RefSeq" id="WP_231011859.1">
    <property type="nucleotide sequence ID" value="NZ_BAAAEW010000023.1"/>
</dbReference>
<comment type="caution">
    <text evidence="1">The sequence shown here is derived from an EMBL/GenBank/DDBJ whole genome shotgun (WGS) entry which is preliminary data.</text>
</comment>
<protein>
    <recommendedName>
        <fullName evidence="3">Apea-like HEPN domain-containing protein</fullName>
    </recommendedName>
</protein>
<evidence type="ECO:0008006" key="3">
    <source>
        <dbReference type="Google" id="ProtNLM"/>
    </source>
</evidence>
<dbReference type="EMBL" id="BAAAEW010000023">
    <property type="protein sequence ID" value="GAA0756861.1"/>
    <property type="molecule type" value="Genomic_DNA"/>
</dbReference>
<evidence type="ECO:0000313" key="2">
    <source>
        <dbReference type="Proteomes" id="UP001500279"/>
    </source>
</evidence>
<dbReference type="Proteomes" id="UP001500279">
    <property type="component" value="Unassembled WGS sequence"/>
</dbReference>
<evidence type="ECO:0000313" key="1">
    <source>
        <dbReference type="EMBL" id="GAA0756861.1"/>
    </source>
</evidence>